<reference evidence="1 2" key="1">
    <citation type="submission" date="2023-02" db="EMBL/GenBank/DDBJ databases">
        <title>LHISI_Scaffold_Assembly.</title>
        <authorList>
            <person name="Stuart O.P."/>
            <person name="Cleave R."/>
            <person name="Magrath M.J.L."/>
            <person name="Mikheyev A.S."/>
        </authorList>
    </citation>
    <scope>NUCLEOTIDE SEQUENCE [LARGE SCALE GENOMIC DNA]</scope>
    <source>
        <strain evidence="1">Daus_M_001</strain>
        <tissue evidence="1">Leg muscle</tissue>
    </source>
</reference>
<accession>A0ABQ9GZS5</accession>
<keyword evidence="2" id="KW-1185">Reference proteome</keyword>
<name>A0ABQ9GZS5_9NEOP</name>
<evidence type="ECO:0000313" key="1">
    <source>
        <dbReference type="EMBL" id="KAJ8877545.1"/>
    </source>
</evidence>
<gene>
    <name evidence="1" type="ORF">PR048_022000</name>
</gene>
<comment type="caution">
    <text evidence="1">The sequence shown here is derived from an EMBL/GenBank/DDBJ whole genome shotgun (WGS) entry which is preliminary data.</text>
</comment>
<dbReference type="Proteomes" id="UP001159363">
    <property type="component" value="Chromosome 7"/>
</dbReference>
<protein>
    <submittedName>
        <fullName evidence="1">Uncharacterized protein</fullName>
    </submittedName>
</protein>
<dbReference type="EMBL" id="JARBHB010000008">
    <property type="protein sequence ID" value="KAJ8877545.1"/>
    <property type="molecule type" value="Genomic_DNA"/>
</dbReference>
<organism evidence="1 2">
    <name type="scientific">Dryococelus australis</name>
    <dbReference type="NCBI Taxonomy" id="614101"/>
    <lineage>
        <taxon>Eukaryota</taxon>
        <taxon>Metazoa</taxon>
        <taxon>Ecdysozoa</taxon>
        <taxon>Arthropoda</taxon>
        <taxon>Hexapoda</taxon>
        <taxon>Insecta</taxon>
        <taxon>Pterygota</taxon>
        <taxon>Neoptera</taxon>
        <taxon>Polyneoptera</taxon>
        <taxon>Phasmatodea</taxon>
        <taxon>Verophasmatodea</taxon>
        <taxon>Anareolatae</taxon>
        <taxon>Phasmatidae</taxon>
        <taxon>Eurycanthinae</taxon>
        <taxon>Dryococelus</taxon>
    </lineage>
</organism>
<evidence type="ECO:0000313" key="2">
    <source>
        <dbReference type="Proteomes" id="UP001159363"/>
    </source>
</evidence>
<sequence length="118" mass="14052">MVNNFVFLPDDYDFIYMSTPLVSYKEVADITSKDLILSKVLETVMNGNFKRLRNEPELRKYFKIYKLLSIPEDSLISNSWSIENKMSIIHADHVGITRCKLMERSYVWWFVMNDDRDD</sequence>
<proteinExistence type="predicted"/>
<feature type="non-terminal residue" evidence="1">
    <location>
        <position position="118"/>
    </location>
</feature>